<dbReference type="GO" id="GO:0006508">
    <property type="term" value="P:proteolysis"/>
    <property type="evidence" value="ECO:0007669"/>
    <property type="project" value="InterPro"/>
</dbReference>
<accession>A0A9D4PPQ6</accession>
<organism evidence="2 3">
    <name type="scientific">Rhipicephalus sanguineus</name>
    <name type="common">Brown dog tick</name>
    <name type="synonym">Ixodes sanguineus</name>
    <dbReference type="NCBI Taxonomy" id="34632"/>
    <lineage>
        <taxon>Eukaryota</taxon>
        <taxon>Metazoa</taxon>
        <taxon>Ecdysozoa</taxon>
        <taxon>Arthropoda</taxon>
        <taxon>Chelicerata</taxon>
        <taxon>Arachnida</taxon>
        <taxon>Acari</taxon>
        <taxon>Parasitiformes</taxon>
        <taxon>Ixodida</taxon>
        <taxon>Ixodoidea</taxon>
        <taxon>Ixodidae</taxon>
        <taxon>Rhipicephalinae</taxon>
        <taxon>Rhipicephalus</taxon>
        <taxon>Rhipicephalus</taxon>
    </lineage>
</organism>
<dbReference type="VEuPathDB" id="VectorBase:RSAN_027391"/>
<dbReference type="InterPro" id="IPR042089">
    <property type="entry name" value="Peptidase_M13_dom_2"/>
</dbReference>
<name>A0A9D4PPQ6_RHISA</name>
<dbReference type="EMBL" id="JABSTV010001252">
    <property type="protein sequence ID" value="KAH7948053.1"/>
    <property type="molecule type" value="Genomic_DNA"/>
</dbReference>
<reference evidence="2" key="2">
    <citation type="submission" date="2021-09" db="EMBL/GenBank/DDBJ databases">
        <authorList>
            <person name="Jia N."/>
            <person name="Wang J."/>
            <person name="Shi W."/>
            <person name="Du L."/>
            <person name="Sun Y."/>
            <person name="Zhan W."/>
            <person name="Jiang J."/>
            <person name="Wang Q."/>
            <person name="Zhang B."/>
            <person name="Ji P."/>
            <person name="Sakyi L.B."/>
            <person name="Cui X."/>
            <person name="Yuan T."/>
            <person name="Jiang B."/>
            <person name="Yang W."/>
            <person name="Lam T.T.-Y."/>
            <person name="Chang Q."/>
            <person name="Ding S."/>
            <person name="Wang X."/>
            <person name="Zhu J."/>
            <person name="Ruan X."/>
            <person name="Zhao L."/>
            <person name="Wei J."/>
            <person name="Que T."/>
            <person name="Du C."/>
            <person name="Cheng J."/>
            <person name="Dai P."/>
            <person name="Han X."/>
            <person name="Huang E."/>
            <person name="Gao Y."/>
            <person name="Liu J."/>
            <person name="Shao H."/>
            <person name="Ye R."/>
            <person name="Li L."/>
            <person name="Wei W."/>
            <person name="Wang X."/>
            <person name="Wang C."/>
            <person name="Huo Q."/>
            <person name="Li W."/>
            <person name="Guo W."/>
            <person name="Chen H."/>
            <person name="Chen S."/>
            <person name="Zhou L."/>
            <person name="Zhou L."/>
            <person name="Ni X."/>
            <person name="Tian J."/>
            <person name="Zhou Y."/>
            <person name="Sheng Y."/>
            <person name="Liu T."/>
            <person name="Pan Y."/>
            <person name="Xia L."/>
            <person name="Li J."/>
            <person name="Zhao F."/>
            <person name="Cao W."/>
        </authorList>
    </citation>
    <scope>NUCLEOTIDE SEQUENCE</scope>
    <source>
        <strain evidence="2">Rsan-2018</strain>
        <tissue evidence="2">Larvae</tissue>
    </source>
</reference>
<keyword evidence="1" id="KW-1133">Transmembrane helix</keyword>
<comment type="caution">
    <text evidence="2">The sequence shown here is derived from an EMBL/GenBank/DDBJ whole genome shotgun (WGS) entry which is preliminary data.</text>
</comment>
<gene>
    <name evidence="2" type="ORF">HPB52_018155</name>
</gene>
<keyword evidence="1" id="KW-0472">Membrane</keyword>
<evidence type="ECO:0000313" key="2">
    <source>
        <dbReference type="EMBL" id="KAH7948053.1"/>
    </source>
</evidence>
<dbReference type="SUPFAM" id="SSF55486">
    <property type="entry name" value="Metalloproteases ('zincins'), catalytic domain"/>
    <property type="match status" value="1"/>
</dbReference>
<dbReference type="Gene3D" id="3.40.390.10">
    <property type="entry name" value="Collagenase (Catalytic Domain)"/>
    <property type="match status" value="1"/>
</dbReference>
<evidence type="ECO:0000256" key="1">
    <source>
        <dbReference type="SAM" id="Phobius"/>
    </source>
</evidence>
<keyword evidence="1" id="KW-0812">Transmembrane</keyword>
<reference evidence="2" key="1">
    <citation type="journal article" date="2020" name="Cell">
        <title>Large-Scale Comparative Analyses of Tick Genomes Elucidate Their Genetic Diversity and Vector Capacities.</title>
        <authorList>
            <consortium name="Tick Genome and Microbiome Consortium (TIGMIC)"/>
            <person name="Jia N."/>
            <person name="Wang J."/>
            <person name="Shi W."/>
            <person name="Du L."/>
            <person name="Sun Y."/>
            <person name="Zhan W."/>
            <person name="Jiang J.F."/>
            <person name="Wang Q."/>
            <person name="Zhang B."/>
            <person name="Ji P."/>
            <person name="Bell-Sakyi L."/>
            <person name="Cui X.M."/>
            <person name="Yuan T.T."/>
            <person name="Jiang B.G."/>
            <person name="Yang W.F."/>
            <person name="Lam T.T."/>
            <person name="Chang Q.C."/>
            <person name="Ding S.J."/>
            <person name="Wang X.J."/>
            <person name="Zhu J.G."/>
            <person name="Ruan X.D."/>
            <person name="Zhao L."/>
            <person name="Wei J.T."/>
            <person name="Ye R.Z."/>
            <person name="Que T.C."/>
            <person name="Du C.H."/>
            <person name="Zhou Y.H."/>
            <person name="Cheng J.X."/>
            <person name="Dai P.F."/>
            <person name="Guo W.B."/>
            <person name="Han X.H."/>
            <person name="Huang E.J."/>
            <person name="Li L.F."/>
            <person name="Wei W."/>
            <person name="Gao Y.C."/>
            <person name="Liu J.Z."/>
            <person name="Shao H.Z."/>
            <person name="Wang X."/>
            <person name="Wang C.C."/>
            <person name="Yang T.C."/>
            <person name="Huo Q.B."/>
            <person name="Li W."/>
            <person name="Chen H.Y."/>
            <person name="Chen S.E."/>
            <person name="Zhou L.G."/>
            <person name="Ni X.B."/>
            <person name="Tian J.H."/>
            <person name="Sheng Y."/>
            <person name="Liu T."/>
            <person name="Pan Y.S."/>
            <person name="Xia L.Y."/>
            <person name="Li J."/>
            <person name="Zhao F."/>
            <person name="Cao W.C."/>
        </authorList>
    </citation>
    <scope>NUCLEOTIDE SEQUENCE</scope>
    <source>
        <strain evidence="2">Rsan-2018</strain>
    </source>
</reference>
<dbReference type="InterPro" id="IPR000718">
    <property type="entry name" value="Peptidase_M13"/>
</dbReference>
<feature type="transmembrane region" description="Helical" evidence="1">
    <location>
        <begin position="148"/>
        <end position="169"/>
    </location>
</feature>
<feature type="transmembrane region" description="Helical" evidence="1">
    <location>
        <begin position="95"/>
        <end position="116"/>
    </location>
</feature>
<dbReference type="Proteomes" id="UP000821837">
    <property type="component" value="Chromosome 6"/>
</dbReference>
<sequence>MLAVRNASTVVTEVERSLFGSSVPKTHNWLLCIEMAGNVSLLSLLYSSLSSALSPESWPVWLVQCASLQGGIYCAQMLLSAALSDTTYFLLHATFYFLLFQVTATLFILGSGIYLLSSHVNKMAGSSADAQSSSTSDDALSNAERERWIIAIIIAFTIITTITVLALLLQRLLTPVATEQPVALIEHNEGAELLLNAVPCNSSLCRRYSSLIASCVGNSRASPPCFGLSRYVCGGLFCHGREVVSLVRSYLRALAADALNAWRPRADDQWKAVNRAASLYAACRRAQSVASRILQQDDDIYDDEHIAQATTVLTPNERAGQLAARLAAQYQDGGIFWLDAAPLHGGESKRRLLLDINRQFLSFAEQSDSLPWLHRKRRRTMGNGSSHTGAPIEGLVEDVRRGVREVLATWKEAGNLLVHDPIVVSLRNLDEHGLDSKVLVQELNAGAGDIDSRYSGDDEIEVVNRALLPFLEKVLLRANINMAPYLAWEFARHKRDCYSPYRGRSSASAEEDSCFECVERVAGLAAHAPFLRASAEVESRAKVTLFVDRHIKGALLSHIVEAQWLSNKQQELMVERLYWSRVVLGVPACEDGVAKLNAYYADLPPTTGSFWRDLSVATSAAWQRTLRRPALSALPFPLLSAEPNVLTGNDTVYVPAVFLVPPLFNYGDAESGNYGFLGVALVHALVHRLGLTGLIKPPEPEDSEMLSHMGALSRCLRLNRDSERYPYQLADLMASGPALQAFNHVTRGDSETRKLFVGACLLTCSGNDPLRCDLAASQTTSFAKSFYCPNMSVMAPATRCTVW</sequence>
<evidence type="ECO:0000313" key="3">
    <source>
        <dbReference type="Proteomes" id="UP000821837"/>
    </source>
</evidence>
<dbReference type="AlphaFoldDB" id="A0A9D4PPQ6"/>
<proteinExistence type="predicted"/>
<protein>
    <submittedName>
        <fullName evidence="2">Uncharacterized protein</fullName>
    </submittedName>
</protein>
<dbReference type="InterPro" id="IPR024079">
    <property type="entry name" value="MetalloPept_cat_dom_sf"/>
</dbReference>
<dbReference type="GO" id="GO:0004222">
    <property type="term" value="F:metalloendopeptidase activity"/>
    <property type="evidence" value="ECO:0007669"/>
    <property type="project" value="InterPro"/>
</dbReference>
<dbReference type="Gene3D" id="1.10.1380.10">
    <property type="entry name" value="Neutral endopeptidase , domain2"/>
    <property type="match status" value="1"/>
</dbReference>
<keyword evidence="3" id="KW-1185">Reference proteome</keyword>
<dbReference type="PROSITE" id="PS51885">
    <property type="entry name" value="NEPRILYSIN"/>
    <property type="match status" value="1"/>
</dbReference>